<sequence>MRRAFRCPLFPHSLTSARTCPLLVLTVHTTKGAEMFNAGDTIKYEGHKIGTVLQVRDDIIGFTTGVQIIGQYHNKMWFEAELLTAA</sequence>
<dbReference type="Proteomes" id="UP000222087">
    <property type="component" value="Segment"/>
</dbReference>
<protein>
    <submittedName>
        <fullName evidence="1">Uncharacterized protein</fullName>
    </submittedName>
</protein>
<proteinExistence type="predicted"/>
<evidence type="ECO:0000313" key="1">
    <source>
        <dbReference type="EMBL" id="ASR84744.1"/>
    </source>
</evidence>
<dbReference type="GeneID" id="40086071"/>
<evidence type="ECO:0000313" key="2">
    <source>
        <dbReference type="Proteomes" id="UP000222087"/>
    </source>
</evidence>
<dbReference type="RefSeq" id="YP_009609990.1">
    <property type="nucleotide sequence ID" value="NC_041999.1"/>
</dbReference>
<organism evidence="1 2">
    <name type="scientific">Arthrobacter phage Beans</name>
    <dbReference type="NCBI Taxonomy" id="2015815"/>
    <lineage>
        <taxon>Viruses</taxon>
        <taxon>Duplodnaviria</taxon>
        <taxon>Heunggongvirae</taxon>
        <taxon>Uroviricota</taxon>
        <taxon>Caudoviricetes</taxon>
        <taxon>Berryhillviridae</taxon>
        <taxon>Jawnskivirus</taxon>
        <taxon>Jawnskivirus beans</taxon>
        <taxon>Marthavirus beans</taxon>
    </lineage>
</organism>
<accession>A0A222ZJ15</accession>
<name>A0A222ZJ15_9CAUD</name>
<gene>
    <name evidence="1" type="primary">49</name>
    <name evidence="1" type="ORF">SEA_BEANS_49</name>
</gene>
<keyword evidence="2" id="KW-1185">Reference proteome</keyword>
<dbReference type="KEGG" id="vg:40086071"/>
<reference evidence="1 2" key="1">
    <citation type="submission" date="2017-06" db="EMBL/GenBank/DDBJ databases">
        <authorList>
            <person name="Farren J.M."/>
            <person name="Feneis A.M."/>
            <person name="Firkus N.C."/>
            <person name="Flanders A.H."/>
            <person name="Ford M.A."/>
            <person name="Greenwaldt M.E."/>
            <person name="Htoo L.P."/>
            <person name="Johnson E.S."/>
            <person name="Kubacki D.C."/>
            <person name="Lee D.S."/>
            <person name="Revie H.B."/>
            <person name="Rossin C."/>
            <person name="Schommer E.M."/>
            <person name="Schroeder K.A."/>
            <person name="Struss M.J."/>
            <person name="Tarras A.R."/>
            <person name="Troje M.P."/>
            <person name="Urick M.N."/>
            <person name="Williams B.R."/>
            <person name="Witt A.Y."/>
            <person name="Bonilla J.A."/>
            <person name="Klyczek K."/>
            <person name="Garlena R.A."/>
            <person name="Russell D.A."/>
            <person name="Pope W.H."/>
            <person name="Jacobs-Sera D."/>
            <person name="Hendrix R.W."/>
            <person name="Hatfull G.F."/>
        </authorList>
    </citation>
    <scope>NUCLEOTIDE SEQUENCE [LARGE SCALE GENOMIC DNA]</scope>
</reference>
<dbReference type="EMBL" id="MF324907">
    <property type="protein sequence ID" value="ASR84744.1"/>
    <property type="molecule type" value="Genomic_DNA"/>
</dbReference>